<evidence type="ECO:0000313" key="2">
    <source>
        <dbReference type="Proteomes" id="UP000830552"/>
    </source>
</evidence>
<evidence type="ECO:0000313" key="1">
    <source>
        <dbReference type="EMBL" id="UPQ77461.1"/>
    </source>
</evidence>
<organism evidence="1 2">
    <name type="scientific">Chryseobacterium nepalense</name>
    <dbReference type="NCBI Taxonomy" id="1854498"/>
    <lineage>
        <taxon>Bacteria</taxon>
        <taxon>Pseudomonadati</taxon>
        <taxon>Bacteroidota</taxon>
        <taxon>Flavobacteriia</taxon>
        <taxon>Flavobacteriales</taxon>
        <taxon>Weeksellaceae</taxon>
        <taxon>Chryseobacterium group</taxon>
        <taxon>Chryseobacterium</taxon>
    </lineage>
</organism>
<dbReference type="RefSeq" id="WP_248394800.1">
    <property type="nucleotide sequence ID" value="NZ_CP096203.1"/>
</dbReference>
<protein>
    <submittedName>
        <fullName evidence="1">Uncharacterized protein</fullName>
    </submittedName>
</protein>
<keyword evidence="2" id="KW-1185">Reference proteome</keyword>
<accession>A0ABY4K9J1</accession>
<dbReference type="Proteomes" id="UP000830552">
    <property type="component" value="Chromosome"/>
</dbReference>
<proteinExistence type="predicted"/>
<sequence length="45" mass="5133">MSLLNWLEDGGLKMEVKIGGHLYPRQSSRFLHLTSILTTLAKLYT</sequence>
<reference evidence="1" key="1">
    <citation type="submission" date="2022-04" db="EMBL/GenBank/DDBJ databases">
        <title>Evolutionary, genomic, and biogeographic characterization of Chryseobacterium nepalense represented by a plastic-degrading bacterium AC3.</title>
        <authorList>
            <person name="Yin Z."/>
            <person name="Liu X."/>
            <person name="Wang D."/>
            <person name="Xie Z."/>
        </authorList>
    </citation>
    <scope>NUCLEOTIDE SEQUENCE</scope>
    <source>
        <strain evidence="1">AC3</strain>
    </source>
</reference>
<gene>
    <name evidence="1" type="ORF">M0D58_07975</name>
</gene>
<name>A0ABY4K9J1_9FLAO</name>
<dbReference type="EMBL" id="CP096203">
    <property type="protein sequence ID" value="UPQ77461.1"/>
    <property type="molecule type" value="Genomic_DNA"/>
</dbReference>